<dbReference type="AlphaFoldDB" id="D1PRD0"/>
<name>D1PRD0_9FIRM</name>
<accession>D1PRD0</accession>
<keyword evidence="2" id="KW-0808">Transferase</keyword>
<evidence type="ECO:0000313" key="3">
    <source>
        <dbReference type="EMBL" id="EFB74755.1"/>
    </source>
</evidence>
<keyword evidence="1" id="KW-0328">Glycosyltransferase</keyword>
<dbReference type="GO" id="GO:0005975">
    <property type="term" value="P:carbohydrate metabolic process"/>
    <property type="evidence" value="ECO:0007669"/>
    <property type="project" value="InterPro"/>
</dbReference>
<evidence type="ECO:0000313" key="4">
    <source>
        <dbReference type="Proteomes" id="UP000003438"/>
    </source>
</evidence>
<dbReference type="GO" id="GO:0008107">
    <property type="term" value="F:galactoside 2-alpha-L-fucosyltransferase activity"/>
    <property type="evidence" value="ECO:0007669"/>
    <property type="project" value="InterPro"/>
</dbReference>
<dbReference type="Pfam" id="PF01531">
    <property type="entry name" value="Glyco_transf_11"/>
    <property type="match status" value="1"/>
</dbReference>
<evidence type="ECO:0000256" key="1">
    <source>
        <dbReference type="ARBA" id="ARBA00022676"/>
    </source>
</evidence>
<proteinExistence type="predicted"/>
<comment type="caution">
    <text evidence="3">The sequence shown here is derived from an EMBL/GenBank/DDBJ whole genome shotgun (WGS) entry which is preliminary data.</text>
</comment>
<dbReference type="GO" id="GO:0016020">
    <property type="term" value="C:membrane"/>
    <property type="evidence" value="ECO:0007669"/>
    <property type="project" value="InterPro"/>
</dbReference>
<dbReference type="RefSeq" id="WP_007048308.1">
    <property type="nucleotide sequence ID" value="NZ_GG704771.1"/>
</dbReference>
<dbReference type="Proteomes" id="UP000003438">
    <property type="component" value="Unassembled WGS sequence"/>
</dbReference>
<dbReference type="PANTHER" id="PTHR11927">
    <property type="entry name" value="GALACTOSIDE 2-L-FUCOSYLTRANSFERASE"/>
    <property type="match status" value="1"/>
</dbReference>
<dbReference type="CAZy" id="GT11">
    <property type="family name" value="Glycosyltransferase Family 11"/>
</dbReference>
<organism evidence="3 4">
    <name type="scientific">Subdoligranulum variabile DSM 15176</name>
    <dbReference type="NCBI Taxonomy" id="411471"/>
    <lineage>
        <taxon>Bacteria</taxon>
        <taxon>Bacillati</taxon>
        <taxon>Bacillota</taxon>
        <taxon>Clostridia</taxon>
        <taxon>Eubacteriales</taxon>
        <taxon>Oscillospiraceae</taxon>
        <taxon>Subdoligranulum</taxon>
    </lineage>
</organism>
<dbReference type="STRING" id="411471.SUBVAR_06959"/>
<dbReference type="CDD" id="cd11301">
    <property type="entry name" value="Fut1_Fut2_like"/>
    <property type="match status" value="1"/>
</dbReference>
<dbReference type="HOGENOM" id="CLU_043399_3_0_9"/>
<reference evidence="3" key="1">
    <citation type="submission" date="2009-12" db="EMBL/GenBank/DDBJ databases">
        <authorList>
            <person name="Weinstock G."/>
            <person name="Sodergren E."/>
            <person name="Clifton S."/>
            <person name="Fulton L."/>
            <person name="Fulton B."/>
            <person name="Courtney L."/>
            <person name="Fronick C."/>
            <person name="Harrison M."/>
            <person name="Strong C."/>
            <person name="Farmer C."/>
            <person name="Delahaunty K."/>
            <person name="Markovic C."/>
            <person name="Hall O."/>
            <person name="Minx P."/>
            <person name="Tomlinson C."/>
            <person name="Mitreva M."/>
            <person name="Nelson J."/>
            <person name="Hou S."/>
            <person name="Wollam A."/>
            <person name="Pepin K.H."/>
            <person name="Johnson M."/>
            <person name="Bhonagiri V."/>
            <person name="Nash W.E."/>
            <person name="Warren W."/>
            <person name="Chinwalla A."/>
            <person name="Mardis E.R."/>
            <person name="Wilson R.K."/>
        </authorList>
    </citation>
    <scope>NUCLEOTIDE SEQUENCE [LARGE SCALE GENOMIC DNA]</scope>
    <source>
        <strain evidence="3">DSM 15176</strain>
    </source>
</reference>
<keyword evidence="4" id="KW-1185">Reference proteome</keyword>
<evidence type="ECO:0000256" key="2">
    <source>
        <dbReference type="ARBA" id="ARBA00022679"/>
    </source>
</evidence>
<dbReference type="eggNOG" id="ENOG502ZC3Y">
    <property type="taxonomic scope" value="Bacteria"/>
</dbReference>
<dbReference type="PANTHER" id="PTHR11927:SF9">
    <property type="entry name" value="L-FUCOSYLTRANSFERASE"/>
    <property type="match status" value="1"/>
</dbReference>
<dbReference type="EMBL" id="ACBY02000058">
    <property type="protein sequence ID" value="EFB74755.1"/>
    <property type="molecule type" value="Genomic_DNA"/>
</dbReference>
<sequence length="305" mass="34173">MIYAELAGGLGNQMFIYAFARALGLRCGEAVTLLDRQDWRDGAPAHTACALEGLNLVPEVKILAEPGFAKRHLPRQNTAKALMIKYEQRQGLMARDWHDWERRCAPVLNLLGLHFATDGYTPVRRGPARDFLAWGYFQSEAYFADFAPTIRAELRAKQAPAGVWAEKIRAAACPVALHLRRGDYCRPENEILQVCSPAYYARAAAAAAAAYPEATLFVFSDDIDWAKEHLDTAGLPAVWMPRGDAVGDLNLMALCRGFILSNSTYSWWAQYLAGEGRTVWAPDRWFAHTKQTALYQPGWHLIETR</sequence>
<dbReference type="InterPro" id="IPR002516">
    <property type="entry name" value="Glyco_trans_11"/>
</dbReference>
<protein>
    <submittedName>
        <fullName evidence="3">Glycosyltransferase, family 11</fullName>
    </submittedName>
</protein>
<gene>
    <name evidence="3" type="ORF">SUBVAR_06959</name>
</gene>